<evidence type="ECO:0000313" key="1">
    <source>
        <dbReference type="EMBL" id="KKM95216.1"/>
    </source>
</evidence>
<protein>
    <submittedName>
        <fullName evidence="1">Uncharacterized protein</fullName>
    </submittedName>
</protein>
<proteinExistence type="predicted"/>
<comment type="caution">
    <text evidence="1">The sequence shown here is derived from an EMBL/GenBank/DDBJ whole genome shotgun (WGS) entry which is preliminary data.</text>
</comment>
<dbReference type="AlphaFoldDB" id="A0A0F9M7A3"/>
<reference evidence="1" key="1">
    <citation type="journal article" date="2015" name="Nature">
        <title>Complex archaea that bridge the gap between prokaryotes and eukaryotes.</title>
        <authorList>
            <person name="Spang A."/>
            <person name="Saw J.H."/>
            <person name="Jorgensen S.L."/>
            <person name="Zaremba-Niedzwiedzka K."/>
            <person name="Martijn J."/>
            <person name="Lind A.E."/>
            <person name="van Eijk R."/>
            <person name="Schleper C."/>
            <person name="Guy L."/>
            <person name="Ettema T.J."/>
        </authorList>
    </citation>
    <scope>NUCLEOTIDE SEQUENCE</scope>
</reference>
<dbReference type="EMBL" id="LAZR01006037">
    <property type="protein sequence ID" value="KKM95216.1"/>
    <property type="molecule type" value="Genomic_DNA"/>
</dbReference>
<accession>A0A0F9M7A3</accession>
<gene>
    <name evidence="1" type="ORF">LCGC14_1190410</name>
</gene>
<name>A0A0F9M7A3_9ZZZZ</name>
<organism evidence="1">
    <name type="scientific">marine sediment metagenome</name>
    <dbReference type="NCBI Taxonomy" id="412755"/>
    <lineage>
        <taxon>unclassified sequences</taxon>
        <taxon>metagenomes</taxon>
        <taxon>ecological metagenomes</taxon>
    </lineage>
</organism>
<sequence length="109" mass="12640">MTYAEEKLMSAVFRCLAAGEGDARDRLSKSFQFYLFTLREEHFGNEHWRRFLKVKNRLRRNGPLVAPNGKIIVGAFENGKKGMKNKTARKLIEELVSLYREISKESSNN</sequence>